<dbReference type="NCBIfam" id="TIGR01695">
    <property type="entry name" value="murJ_mviN"/>
    <property type="match status" value="1"/>
</dbReference>
<keyword evidence="3 10" id="KW-0812">Transmembrane</keyword>
<evidence type="ECO:0000256" key="9">
    <source>
        <dbReference type="ARBA" id="ARBA00061532"/>
    </source>
</evidence>
<accession>Q8D371</accession>
<dbReference type="GO" id="GO:0008360">
    <property type="term" value="P:regulation of cell shape"/>
    <property type="evidence" value="ECO:0007669"/>
    <property type="project" value="UniProtKB-UniRule"/>
</dbReference>
<keyword evidence="4 10" id="KW-0133">Cell shape</keyword>
<dbReference type="PRINTS" id="PR01806">
    <property type="entry name" value="VIRFACTRMVIN"/>
</dbReference>
<feature type="transmembrane region" description="Helical" evidence="10">
    <location>
        <begin position="274"/>
        <end position="292"/>
    </location>
</feature>
<evidence type="ECO:0000256" key="2">
    <source>
        <dbReference type="ARBA" id="ARBA00022475"/>
    </source>
</evidence>
<evidence type="ECO:0000256" key="6">
    <source>
        <dbReference type="ARBA" id="ARBA00022989"/>
    </source>
</evidence>
<comment type="similarity">
    <text evidence="9 10 11">Belongs to the MurJ/MviN family.</text>
</comment>
<keyword evidence="7 10" id="KW-0472">Membrane</keyword>
<keyword evidence="10 11" id="KW-0813">Transport</keyword>
<gene>
    <name evidence="12" type="primary">mviN</name>
    <name evidence="10" type="synonym">murJ</name>
</gene>
<feature type="transmembrane region" description="Helical" evidence="10">
    <location>
        <begin position="50"/>
        <end position="69"/>
    </location>
</feature>
<evidence type="ECO:0000313" key="12">
    <source>
        <dbReference type="EMBL" id="BAC24276.1"/>
    </source>
</evidence>
<evidence type="ECO:0000256" key="1">
    <source>
        <dbReference type="ARBA" id="ARBA00004651"/>
    </source>
</evidence>
<comment type="pathway">
    <text evidence="10">Cell wall biogenesis; peptidoglycan biosynthesis.</text>
</comment>
<feature type="transmembrane region" description="Helical" evidence="10">
    <location>
        <begin position="12"/>
        <end position="38"/>
    </location>
</feature>
<evidence type="ECO:0000313" key="13">
    <source>
        <dbReference type="Proteomes" id="UP000000562"/>
    </source>
</evidence>
<dbReference type="HOGENOM" id="CLU_006797_5_3_6"/>
<comment type="subcellular location">
    <subcellularLocation>
        <location evidence="10">Cell inner membrane</location>
        <topology evidence="10">Multi-pass membrane protein</topology>
    </subcellularLocation>
    <subcellularLocation>
        <location evidence="1">Cell membrane</location>
        <topology evidence="1">Multi-pass membrane protein</topology>
    </subcellularLocation>
</comment>
<evidence type="ECO:0000256" key="4">
    <source>
        <dbReference type="ARBA" id="ARBA00022960"/>
    </source>
</evidence>
<dbReference type="CDD" id="cd13123">
    <property type="entry name" value="MATE_MurJ_like"/>
    <property type="match status" value="1"/>
</dbReference>
<evidence type="ECO:0000256" key="3">
    <source>
        <dbReference type="ARBA" id="ARBA00022692"/>
    </source>
</evidence>
<comment type="function">
    <text evidence="8 10 11">Involved in peptidoglycan biosynthesis. Transports lipid-linked peptidoglycan precursors from the inner to the outer leaflet of the cytoplasmic membrane.</text>
</comment>
<feature type="transmembrane region" description="Helical" evidence="10">
    <location>
        <begin position="408"/>
        <end position="427"/>
    </location>
</feature>
<dbReference type="PANTHER" id="PTHR47019:SF1">
    <property type="entry name" value="LIPID II FLIPPASE MURJ"/>
    <property type="match status" value="1"/>
</dbReference>
<keyword evidence="10 11" id="KW-0961">Cell wall biogenesis/degradation</keyword>
<dbReference type="PIRSF" id="PIRSF002869">
    <property type="entry name" value="MviN"/>
    <property type="match status" value="1"/>
</dbReference>
<evidence type="ECO:0000256" key="7">
    <source>
        <dbReference type="ARBA" id="ARBA00023136"/>
    </source>
</evidence>
<reference evidence="12 13" key="1">
    <citation type="journal article" date="2002" name="Nat. Genet.">
        <title>Genome sequence of the endocellular obligate symbiont of tsetse flies, Wigglesworthia glossinidia.</title>
        <authorList>
            <person name="Akman L."/>
            <person name="Yamashita A."/>
            <person name="Watanabe H."/>
            <person name="Oshima K."/>
            <person name="Shiba T."/>
            <person name="Hattori M."/>
            <person name="Aksoy S."/>
        </authorList>
    </citation>
    <scope>NUCLEOTIDE SEQUENCE [LARGE SCALE GENOMIC DNA]</scope>
</reference>
<dbReference type="EMBL" id="BA000021">
    <property type="protein sequence ID" value="BAC24276.1"/>
    <property type="molecule type" value="Genomic_DNA"/>
</dbReference>
<feature type="transmembrane region" description="Helical" evidence="10">
    <location>
        <begin position="90"/>
        <end position="118"/>
    </location>
</feature>
<feature type="transmembrane region" description="Helical" evidence="10">
    <location>
        <begin position="384"/>
        <end position="402"/>
    </location>
</feature>
<organism evidence="12 13">
    <name type="scientific">Wigglesworthia glossinidia brevipalpis</name>
    <dbReference type="NCBI Taxonomy" id="36870"/>
    <lineage>
        <taxon>Bacteria</taxon>
        <taxon>Pseudomonadati</taxon>
        <taxon>Pseudomonadota</taxon>
        <taxon>Gammaproteobacteria</taxon>
        <taxon>Enterobacterales</taxon>
        <taxon>Erwiniaceae</taxon>
        <taxon>Wigglesworthia</taxon>
    </lineage>
</organism>
<feature type="transmembrane region" description="Helical" evidence="10">
    <location>
        <begin position="186"/>
        <end position="208"/>
    </location>
</feature>
<feature type="transmembrane region" description="Helical" evidence="10">
    <location>
        <begin position="448"/>
        <end position="466"/>
    </location>
</feature>
<keyword evidence="10" id="KW-0997">Cell inner membrane</keyword>
<protein>
    <recommendedName>
        <fullName evidence="10">Probable lipid II flippase MurJ</fullName>
    </recommendedName>
</protein>
<dbReference type="UniPathway" id="UPA00219"/>
<feature type="transmembrane region" description="Helical" evidence="10">
    <location>
        <begin position="478"/>
        <end position="503"/>
    </location>
</feature>
<proteinExistence type="inferred from homology"/>
<dbReference type="GO" id="GO:0005886">
    <property type="term" value="C:plasma membrane"/>
    <property type="evidence" value="ECO:0007669"/>
    <property type="project" value="UniProtKB-SubCell"/>
</dbReference>
<dbReference type="InterPro" id="IPR051050">
    <property type="entry name" value="Lipid_II_flippase_MurJ/MviN"/>
</dbReference>
<dbReference type="KEGG" id="wbr:mviN"/>
<dbReference type="Pfam" id="PF03023">
    <property type="entry name" value="MurJ"/>
    <property type="match status" value="1"/>
</dbReference>
<name>Q8D371_WIGBR</name>
<dbReference type="GO" id="GO:0034204">
    <property type="term" value="P:lipid translocation"/>
    <property type="evidence" value="ECO:0007669"/>
    <property type="project" value="TreeGrafter"/>
</dbReference>
<feature type="transmembrane region" description="Helical" evidence="10">
    <location>
        <begin position="156"/>
        <end position="180"/>
    </location>
</feature>
<dbReference type="GO" id="GO:0009252">
    <property type="term" value="P:peptidoglycan biosynthetic process"/>
    <property type="evidence" value="ECO:0007669"/>
    <property type="project" value="UniProtKB-UniRule"/>
</dbReference>
<dbReference type="GO" id="GO:0071555">
    <property type="term" value="P:cell wall organization"/>
    <property type="evidence" value="ECO:0007669"/>
    <property type="project" value="UniProtKB-UniRule"/>
</dbReference>
<evidence type="ECO:0000256" key="10">
    <source>
        <dbReference type="HAMAP-Rule" id="MF_02078"/>
    </source>
</evidence>
<keyword evidence="6 10" id="KW-1133">Transmembrane helix</keyword>
<dbReference type="eggNOG" id="COG0728">
    <property type="taxonomic scope" value="Bacteria"/>
</dbReference>
<keyword evidence="13" id="KW-1185">Reference proteome</keyword>
<dbReference type="PANTHER" id="PTHR47019">
    <property type="entry name" value="LIPID II FLIPPASE MURJ"/>
    <property type="match status" value="1"/>
</dbReference>
<dbReference type="OrthoDB" id="9816572at2"/>
<keyword evidence="2 10" id="KW-1003">Cell membrane</keyword>
<evidence type="ECO:0000256" key="8">
    <source>
        <dbReference type="ARBA" id="ARBA00060041"/>
    </source>
</evidence>
<dbReference type="STRING" id="36870.gene:10368617"/>
<dbReference type="Proteomes" id="UP000000562">
    <property type="component" value="Chromosome"/>
</dbReference>
<sequence length="514" mass="59287">MKISKIFLMSSVMTFISRVFGFIRDVVIASIFGTGIYTDSFFVSFRIPNLLRRIFAEGAFSQIFIPILVKYRNNLGDEKAKIFASCIFKWLSLFLILITMVGIIISPEIVMLIAPGFINNTDQFVLTVSLLRILFPYIILISLSSLLTSILNSWNYFFISFLSPVFLNISIIFFSLYIVPLLNNNSIIALSWAVLIGGSVQLFSHFLYLRYIGIKINNFQLYQPDIKKIFILILPAVFGASVNQLLISINTAISSFLSPGSISWMYYADRIVEFPIGIFGASITGILLPLLSESVYKNQKKKYSDILHWSIKICFFLILPSSLILLYLSKPLVITLFKYKNFSNFDVFMTQKSLIGYSIGLTGLILVKIFTLSFYSIQNFKTPIYIAIISIIISQFMNLILVKYFQHAGLSLSIGITSYINAFLLYLNIKKRLFLIKKFNIKKFFMQLLFGLTIMFLTIFYLSCFIKNWEYGNIFFRLFRICCIIFISVTMYFFSLFLIGFNFKKIFNISHYKN</sequence>
<evidence type="ECO:0000256" key="5">
    <source>
        <dbReference type="ARBA" id="ARBA00022984"/>
    </source>
</evidence>
<evidence type="ECO:0000256" key="11">
    <source>
        <dbReference type="PIRNR" id="PIRNR002869"/>
    </source>
</evidence>
<dbReference type="GO" id="GO:0015648">
    <property type="term" value="F:lipid-linked peptidoglycan transporter activity"/>
    <property type="evidence" value="ECO:0007669"/>
    <property type="project" value="UniProtKB-UniRule"/>
</dbReference>
<dbReference type="AlphaFoldDB" id="Q8D371"/>
<dbReference type="HAMAP" id="MF_02078">
    <property type="entry name" value="MurJ_MviN"/>
    <property type="match status" value="1"/>
</dbReference>
<feature type="transmembrane region" description="Helical" evidence="10">
    <location>
        <begin position="124"/>
        <end position="144"/>
    </location>
</feature>
<feature type="transmembrane region" description="Helical" evidence="10">
    <location>
        <begin position="354"/>
        <end position="377"/>
    </location>
</feature>
<feature type="transmembrane region" description="Helical" evidence="10">
    <location>
        <begin position="313"/>
        <end position="334"/>
    </location>
</feature>
<feature type="transmembrane region" description="Helical" evidence="10">
    <location>
        <begin position="229"/>
        <end position="254"/>
    </location>
</feature>
<keyword evidence="5 10" id="KW-0573">Peptidoglycan synthesis</keyword>
<dbReference type="InterPro" id="IPR004268">
    <property type="entry name" value="MurJ"/>
</dbReference>